<gene>
    <name evidence="1" type="ORF">THTE_4283</name>
</gene>
<dbReference type="Proteomes" id="UP000215086">
    <property type="component" value="Chromosome"/>
</dbReference>
<dbReference type="KEGG" id="ttf:THTE_4283"/>
<dbReference type="EMBL" id="CP018477">
    <property type="protein sequence ID" value="ASV76884.1"/>
    <property type="molecule type" value="Genomic_DNA"/>
</dbReference>
<proteinExistence type="predicted"/>
<sequence length="41" mass="4736">MPLRDLPVGNFLKLAMDSHRMAGMRILLFREATSLHLAKKR</sequence>
<organism evidence="1 2">
    <name type="scientific">Thermogutta terrifontis</name>
    <dbReference type="NCBI Taxonomy" id="1331910"/>
    <lineage>
        <taxon>Bacteria</taxon>
        <taxon>Pseudomonadati</taxon>
        <taxon>Planctomycetota</taxon>
        <taxon>Planctomycetia</taxon>
        <taxon>Pirellulales</taxon>
        <taxon>Thermoguttaceae</taxon>
        <taxon>Thermogutta</taxon>
    </lineage>
</organism>
<accession>A0A286RLQ1</accession>
<reference evidence="1 2" key="1">
    <citation type="journal article" name="Front. Microbiol.">
        <title>Sugar Metabolism of the First Thermophilic Planctomycete Thermogutta terrifontis: Comparative Genomic and Transcriptomic Approaches.</title>
        <authorList>
            <person name="Elcheninov A.G."/>
            <person name="Menzel P."/>
            <person name="Gudbergsdottir S.R."/>
            <person name="Slesarev A.I."/>
            <person name="Kadnikov V.V."/>
            <person name="Krogh A."/>
            <person name="Bonch-Osmolovskaya E.A."/>
            <person name="Peng X."/>
            <person name="Kublanov I.V."/>
        </authorList>
    </citation>
    <scope>NUCLEOTIDE SEQUENCE [LARGE SCALE GENOMIC DNA]</scope>
    <source>
        <strain evidence="1 2">R1</strain>
    </source>
</reference>
<evidence type="ECO:0000313" key="2">
    <source>
        <dbReference type="Proteomes" id="UP000215086"/>
    </source>
</evidence>
<keyword evidence="2" id="KW-1185">Reference proteome</keyword>
<dbReference type="AlphaFoldDB" id="A0A286RLQ1"/>
<protein>
    <submittedName>
        <fullName evidence="1">Uncharacterized protein</fullName>
    </submittedName>
</protein>
<evidence type="ECO:0000313" key="1">
    <source>
        <dbReference type="EMBL" id="ASV76884.1"/>
    </source>
</evidence>
<name>A0A286RLQ1_9BACT</name>